<feature type="region of interest" description="Disordered" evidence="3">
    <location>
        <begin position="108"/>
        <end position="172"/>
    </location>
</feature>
<evidence type="ECO:0000256" key="4">
    <source>
        <dbReference type="SAM" id="Phobius"/>
    </source>
</evidence>
<protein>
    <submittedName>
        <fullName evidence="6">Winged helix-turn-helix domain-containing protein</fullName>
    </submittedName>
</protein>
<evidence type="ECO:0000256" key="3">
    <source>
        <dbReference type="SAM" id="MobiDB-lite"/>
    </source>
</evidence>
<dbReference type="CDD" id="cd00383">
    <property type="entry name" value="trans_reg_C"/>
    <property type="match status" value="1"/>
</dbReference>
<feature type="DNA-binding region" description="OmpR/PhoB-type" evidence="2">
    <location>
        <begin position="3"/>
        <end position="101"/>
    </location>
</feature>
<reference evidence="7" key="1">
    <citation type="journal article" date="2019" name="Int. J. Syst. Evol. Microbiol.">
        <title>The Global Catalogue of Microorganisms (GCM) 10K type strain sequencing project: providing services to taxonomists for standard genome sequencing and annotation.</title>
        <authorList>
            <consortium name="The Broad Institute Genomics Platform"/>
            <consortium name="The Broad Institute Genome Sequencing Center for Infectious Disease"/>
            <person name="Wu L."/>
            <person name="Ma J."/>
        </authorList>
    </citation>
    <scope>NUCLEOTIDE SEQUENCE [LARGE SCALE GENOMIC DNA]</scope>
    <source>
        <strain evidence="7">KCTC 42211</strain>
    </source>
</reference>
<feature type="compositionally biased region" description="Basic and acidic residues" evidence="3">
    <location>
        <begin position="812"/>
        <end position="824"/>
    </location>
</feature>
<evidence type="ECO:0000256" key="2">
    <source>
        <dbReference type="PROSITE-ProRule" id="PRU01091"/>
    </source>
</evidence>
<dbReference type="SUPFAM" id="SSF46894">
    <property type="entry name" value="C-terminal effector domain of the bipartite response regulators"/>
    <property type="match status" value="1"/>
</dbReference>
<keyword evidence="7" id="KW-1185">Reference proteome</keyword>
<sequence>MTIARYRFGDYVLDLPKHELRRDGVAVALPARVFECLCCLIEHRDRAVSRDELVQSVFGRLNVSDAQLAQVVLRSRRAIGDDGQEQHSIRTVPRFGFRWLPPVVIESDEGPASEPLSEPIRRDDPGTDRLPSPPSLPAVLSEMAGSPPGQALSPASQAHATDAMDAARAPPPGASLAATAAVVAPRRRPSRRAGWIAAACACLAITAAAWLLHEPAQSRAVVARADVAATPPAIMVLPTELHDPGDASWARLGLMDFIGDRLHRGGLPVLPSETTLGVLHQRPGSDPPQLRRATRAKWIVSSHVAREAGGWEVRLQASDGTGTGHNATARDGDLLEAARQASGRLVAALGGHAIAGDGEDPPALAERLQRARAAMLANQIETAREILLAAPELQRTRPRLRYQLARVDFRAGQYQRGLATLDALLSGDDANRDPRFRVQLLNARGAMLIRLDRPDDARRSYDAAIAAIGDRAQPTELGVALSGRAVAHALQQRFDRALSDFGLARMQLASAGDTLAVARVDANLGVLEVDRGHPAQALPYLDRAARDFDAMGAINELSTFRNMRVVALLQLLRRDEAMAESDRAWALLPKLRAPSQRADVVLTRAEALIGAGRLLEAGRLLAMPEAAQAQPGERGRRELLLVELALQGGAPARAVAVADAALRAWPAQDGPARNAPVPGDPRRRAWLRLRREQAALAADLPVSASADAVLGDTLPDLLVRAIARRAAGDGTAADAGYRAALGLAEQRGIPAEIAAVVVAHGGWLLERGRSDEASALVGRAAPWAGQDFDLAALQAHLLRHLDQGPQSQAAEARARTLAGERDLPADPGTATRFAPAPRR</sequence>
<feature type="compositionally biased region" description="Low complexity" evidence="3">
    <location>
        <begin position="155"/>
        <end position="172"/>
    </location>
</feature>
<keyword evidence="4" id="KW-0472">Membrane</keyword>
<evidence type="ECO:0000259" key="5">
    <source>
        <dbReference type="PROSITE" id="PS51755"/>
    </source>
</evidence>
<dbReference type="Gene3D" id="1.10.10.10">
    <property type="entry name" value="Winged helix-like DNA-binding domain superfamily/Winged helix DNA-binding domain"/>
    <property type="match status" value="1"/>
</dbReference>
<dbReference type="PANTHER" id="PTHR47691">
    <property type="entry name" value="REGULATOR-RELATED"/>
    <property type="match status" value="1"/>
</dbReference>
<keyword evidence="4" id="KW-1133">Transmembrane helix</keyword>
<dbReference type="InterPro" id="IPR001867">
    <property type="entry name" value="OmpR/PhoB-type_DNA-bd"/>
</dbReference>
<feature type="domain" description="OmpR/PhoB-type" evidence="5">
    <location>
        <begin position="3"/>
        <end position="101"/>
    </location>
</feature>
<dbReference type="Proteomes" id="UP001595724">
    <property type="component" value="Unassembled WGS sequence"/>
</dbReference>
<evidence type="ECO:0000313" key="7">
    <source>
        <dbReference type="Proteomes" id="UP001595724"/>
    </source>
</evidence>
<gene>
    <name evidence="6" type="ORF">ACFOM9_08835</name>
</gene>
<dbReference type="PROSITE" id="PS51755">
    <property type="entry name" value="OMPR_PHOB"/>
    <property type="match status" value="1"/>
</dbReference>
<comment type="caution">
    <text evidence="6">The sequence shown here is derived from an EMBL/GenBank/DDBJ whole genome shotgun (WGS) entry which is preliminary data.</text>
</comment>
<dbReference type="Pfam" id="PF00486">
    <property type="entry name" value="Trans_reg_C"/>
    <property type="match status" value="1"/>
</dbReference>
<feature type="region of interest" description="Disordered" evidence="3">
    <location>
        <begin position="804"/>
        <end position="839"/>
    </location>
</feature>
<name>A0ABV7UT30_9GAMM</name>
<feature type="transmembrane region" description="Helical" evidence="4">
    <location>
        <begin position="193"/>
        <end position="212"/>
    </location>
</feature>
<evidence type="ECO:0000256" key="1">
    <source>
        <dbReference type="ARBA" id="ARBA00023125"/>
    </source>
</evidence>
<accession>A0ABV7UT30</accession>
<organism evidence="6 7">
    <name type="scientific">Luteimonas notoginsengisoli</name>
    <dbReference type="NCBI Taxonomy" id="1578200"/>
    <lineage>
        <taxon>Bacteria</taxon>
        <taxon>Pseudomonadati</taxon>
        <taxon>Pseudomonadota</taxon>
        <taxon>Gammaproteobacteria</taxon>
        <taxon>Lysobacterales</taxon>
        <taxon>Lysobacteraceae</taxon>
        <taxon>Luteimonas</taxon>
    </lineage>
</organism>
<dbReference type="InterPro" id="IPR018704">
    <property type="entry name" value="SecYEG/CpoB_TPR"/>
</dbReference>
<proteinExistence type="predicted"/>
<dbReference type="PANTHER" id="PTHR47691:SF3">
    <property type="entry name" value="HTH-TYPE TRANSCRIPTIONAL REGULATOR RV0890C-RELATED"/>
    <property type="match status" value="1"/>
</dbReference>
<dbReference type="SUPFAM" id="SSF48452">
    <property type="entry name" value="TPR-like"/>
    <property type="match status" value="2"/>
</dbReference>
<dbReference type="Gene3D" id="1.25.40.10">
    <property type="entry name" value="Tetratricopeptide repeat domain"/>
    <property type="match status" value="1"/>
</dbReference>
<dbReference type="InterPro" id="IPR016032">
    <property type="entry name" value="Sig_transdc_resp-reg_C-effctor"/>
</dbReference>
<dbReference type="InterPro" id="IPR036388">
    <property type="entry name" value="WH-like_DNA-bd_sf"/>
</dbReference>
<dbReference type="EMBL" id="JBHRYF010000008">
    <property type="protein sequence ID" value="MFC3660167.1"/>
    <property type="molecule type" value="Genomic_DNA"/>
</dbReference>
<keyword evidence="1 2" id="KW-0238">DNA-binding</keyword>
<dbReference type="InterPro" id="IPR011990">
    <property type="entry name" value="TPR-like_helical_dom_sf"/>
</dbReference>
<dbReference type="SMART" id="SM00862">
    <property type="entry name" value="Trans_reg_C"/>
    <property type="match status" value="1"/>
</dbReference>
<dbReference type="Pfam" id="PF09976">
    <property type="entry name" value="TPR_21"/>
    <property type="match status" value="1"/>
</dbReference>
<dbReference type="RefSeq" id="WP_386709136.1">
    <property type="nucleotide sequence ID" value="NZ_JBHRYF010000008.1"/>
</dbReference>
<evidence type="ECO:0000313" key="6">
    <source>
        <dbReference type="EMBL" id="MFC3660167.1"/>
    </source>
</evidence>
<keyword evidence="4" id="KW-0812">Transmembrane</keyword>